<keyword evidence="4" id="KW-1185">Reference proteome</keyword>
<dbReference type="InParanoid" id="A0A2K1Y4N9"/>
<sequence length="116" mass="12747">MRSVFLLVILFNPTLAPGSHVSAGKSKDCHSGDTDELDPSLKTRFPSSPRTASTELDLLEIKFVDQIGILDSLKRTKLPPEILNSEENLSETGVSLFATQTMVCLDTLSVQYHMPI</sequence>
<keyword evidence="2" id="KW-0732">Signal</keyword>
<feature type="chain" id="PRO_5014469294" description="BURP domain-containing protein" evidence="2">
    <location>
        <begin position="19"/>
        <end position="116"/>
    </location>
</feature>
<dbReference type="Proteomes" id="UP000006729">
    <property type="component" value="Chromosome 13"/>
</dbReference>
<name>A0A2K1Y4N9_POPTR</name>
<feature type="region of interest" description="Disordered" evidence="1">
    <location>
        <begin position="18"/>
        <end position="50"/>
    </location>
</feature>
<accession>A0A2K1Y4N9</accession>
<protein>
    <recommendedName>
        <fullName evidence="5">BURP domain-containing protein</fullName>
    </recommendedName>
</protein>
<evidence type="ECO:0008006" key="5">
    <source>
        <dbReference type="Google" id="ProtNLM"/>
    </source>
</evidence>
<evidence type="ECO:0000313" key="3">
    <source>
        <dbReference type="EMBL" id="PNT07994.1"/>
    </source>
</evidence>
<reference evidence="3 4" key="1">
    <citation type="journal article" date="2006" name="Science">
        <title>The genome of black cottonwood, Populus trichocarpa (Torr. &amp; Gray).</title>
        <authorList>
            <person name="Tuskan G.A."/>
            <person name="Difazio S."/>
            <person name="Jansson S."/>
            <person name="Bohlmann J."/>
            <person name="Grigoriev I."/>
            <person name="Hellsten U."/>
            <person name="Putnam N."/>
            <person name="Ralph S."/>
            <person name="Rombauts S."/>
            <person name="Salamov A."/>
            <person name="Schein J."/>
            <person name="Sterck L."/>
            <person name="Aerts A."/>
            <person name="Bhalerao R.R."/>
            <person name="Bhalerao R.P."/>
            <person name="Blaudez D."/>
            <person name="Boerjan W."/>
            <person name="Brun A."/>
            <person name="Brunner A."/>
            <person name="Busov V."/>
            <person name="Campbell M."/>
            <person name="Carlson J."/>
            <person name="Chalot M."/>
            <person name="Chapman J."/>
            <person name="Chen G.L."/>
            <person name="Cooper D."/>
            <person name="Coutinho P.M."/>
            <person name="Couturier J."/>
            <person name="Covert S."/>
            <person name="Cronk Q."/>
            <person name="Cunningham R."/>
            <person name="Davis J."/>
            <person name="Degroeve S."/>
            <person name="Dejardin A."/>
            <person name="Depamphilis C."/>
            <person name="Detter J."/>
            <person name="Dirks B."/>
            <person name="Dubchak I."/>
            <person name="Duplessis S."/>
            <person name="Ehlting J."/>
            <person name="Ellis B."/>
            <person name="Gendler K."/>
            <person name="Goodstein D."/>
            <person name="Gribskov M."/>
            <person name="Grimwood J."/>
            <person name="Groover A."/>
            <person name="Gunter L."/>
            <person name="Hamberger B."/>
            <person name="Heinze B."/>
            <person name="Helariutta Y."/>
            <person name="Henrissat B."/>
            <person name="Holligan D."/>
            <person name="Holt R."/>
            <person name="Huang W."/>
            <person name="Islam-Faridi N."/>
            <person name="Jones S."/>
            <person name="Jones-Rhoades M."/>
            <person name="Jorgensen R."/>
            <person name="Joshi C."/>
            <person name="Kangasjarvi J."/>
            <person name="Karlsson J."/>
            <person name="Kelleher C."/>
            <person name="Kirkpatrick R."/>
            <person name="Kirst M."/>
            <person name="Kohler A."/>
            <person name="Kalluri U."/>
            <person name="Larimer F."/>
            <person name="Leebens-Mack J."/>
            <person name="Leple J.C."/>
            <person name="Locascio P."/>
            <person name="Lou Y."/>
            <person name="Lucas S."/>
            <person name="Martin F."/>
            <person name="Montanini B."/>
            <person name="Napoli C."/>
            <person name="Nelson D.R."/>
            <person name="Nelson C."/>
            <person name="Nieminen K."/>
            <person name="Nilsson O."/>
            <person name="Pereda V."/>
            <person name="Peter G."/>
            <person name="Philippe R."/>
            <person name="Pilate G."/>
            <person name="Poliakov A."/>
            <person name="Razumovskaya J."/>
            <person name="Richardson P."/>
            <person name="Rinaldi C."/>
            <person name="Ritland K."/>
            <person name="Rouze P."/>
            <person name="Ryaboy D."/>
            <person name="Schmutz J."/>
            <person name="Schrader J."/>
            <person name="Segerman B."/>
            <person name="Shin H."/>
            <person name="Siddiqui A."/>
            <person name="Sterky F."/>
            <person name="Terry A."/>
            <person name="Tsai C.J."/>
            <person name="Uberbacher E."/>
            <person name="Unneberg P."/>
            <person name="Vahala J."/>
            <person name="Wall K."/>
            <person name="Wessler S."/>
            <person name="Yang G."/>
            <person name="Yin T."/>
            <person name="Douglas C."/>
            <person name="Marra M."/>
            <person name="Sandberg G."/>
            <person name="Van de Peer Y."/>
            <person name="Rokhsar D."/>
        </authorList>
    </citation>
    <scope>NUCLEOTIDE SEQUENCE [LARGE SCALE GENOMIC DNA]</scope>
    <source>
        <strain evidence="4">cv. Nisqually</strain>
    </source>
</reference>
<proteinExistence type="predicted"/>
<organism evidence="3 4">
    <name type="scientific">Populus trichocarpa</name>
    <name type="common">Western balsam poplar</name>
    <name type="synonym">Populus balsamifera subsp. trichocarpa</name>
    <dbReference type="NCBI Taxonomy" id="3694"/>
    <lineage>
        <taxon>Eukaryota</taxon>
        <taxon>Viridiplantae</taxon>
        <taxon>Streptophyta</taxon>
        <taxon>Embryophyta</taxon>
        <taxon>Tracheophyta</taxon>
        <taxon>Spermatophyta</taxon>
        <taxon>Magnoliopsida</taxon>
        <taxon>eudicotyledons</taxon>
        <taxon>Gunneridae</taxon>
        <taxon>Pentapetalae</taxon>
        <taxon>rosids</taxon>
        <taxon>fabids</taxon>
        <taxon>Malpighiales</taxon>
        <taxon>Salicaceae</taxon>
        <taxon>Saliceae</taxon>
        <taxon>Populus</taxon>
    </lineage>
</organism>
<evidence type="ECO:0000256" key="2">
    <source>
        <dbReference type="SAM" id="SignalP"/>
    </source>
</evidence>
<evidence type="ECO:0000256" key="1">
    <source>
        <dbReference type="SAM" id="MobiDB-lite"/>
    </source>
</evidence>
<feature type="signal peptide" evidence="2">
    <location>
        <begin position="1"/>
        <end position="18"/>
    </location>
</feature>
<dbReference type="AlphaFoldDB" id="A0A2K1Y4N9"/>
<gene>
    <name evidence="3" type="ORF">POPTR_013G121100</name>
</gene>
<dbReference type="EMBL" id="CM009302">
    <property type="protein sequence ID" value="PNT07994.1"/>
    <property type="molecule type" value="Genomic_DNA"/>
</dbReference>
<evidence type="ECO:0000313" key="4">
    <source>
        <dbReference type="Proteomes" id="UP000006729"/>
    </source>
</evidence>